<dbReference type="GO" id="GO:0032993">
    <property type="term" value="C:protein-DNA complex"/>
    <property type="evidence" value="ECO:0007669"/>
    <property type="project" value="TreeGrafter"/>
</dbReference>
<dbReference type="SMART" id="SM00421">
    <property type="entry name" value="HTH_LUXR"/>
    <property type="match status" value="1"/>
</dbReference>
<keyword evidence="5" id="KW-0804">Transcription</keyword>
<dbReference type="InterPro" id="IPR011006">
    <property type="entry name" value="CheY-like_superfamily"/>
</dbReference>
<protein>
    <submittedName>
        <fullName evidence="9">Transcriptional activator protein CzcR</fullName>
    </submittedName>
</protein>
<dbReference type="Proteomes" id="UP000317763">
    <property type="component" value="Unassembled WGS sequence"/>
</dbReference>
<keyword evidence="2" id="KW-0902">Two-component regulatory system</keyword>
<dbReference type="GO" id="GO:0006355">
    <property type="term" value="P:regulation of DNA-templated transcription"/>
    <property type="evidence" value="ECO:0007669"/>
    <property type="project" value="InterPro"/>
</dbReference>
<dbReference type="GO" id="GO:0000156">
    <property type="term" value="F:phosphorelay response regulator activity"/>
    <property type="evidence" value="ECO:0007669"/>
    <property type="project" value="TreeGrafter"/>
</dbReference>
<dbReference type="RefSeq" id="WP_143898145.1">
    <property type="nucleotide sequence ID" value="NZ_CP083911.1"/>
</dbReference>
<dbReference type="PRINTS" id="PR00038">
    <property type="entry name" value="HTHLUXR"/>
</dbReference>
<feature type="domain" description="Response regulatory" evidence="8">
    <location>
        <begin position="20"/>
        <end position="136"/>
    </location>
</feature>
<evidence type="ECO:0000313" key="9">
    <source>
        <dbReference type="EMBL" id="TSE30504.1"/>
    </source>
</evidence>
<dbReference type="InterPro" id="IPR000792">
    <property type="entry name" value="Tscrpt_reg_LuxR_C"/>
</dbReference>
<dbReference type="CDD" id="cd06170">
    <property type="entry name" value="LuxR_C_like"/>
    <property type="match status" value="1"/>
</dbReference>
<reference evidence="9 10" key="1">
    <citation type="submission" date="2019-07" db="EMBL/GenBank/DDBJ databases">
        <title>Tepidimonas taiwanensis I1-1 draft genome.</title>
        <authorList>
            <person name="Da Costa M.S."/>
            <person name="Froufe H.J.C."/>
            <person name="Egas C."/>
            <person name="Albuquerque L."/>
        </authorList>
    </citation>
    <scope>NUCLEOTIDE SEQUENCE [LARGE SCALE GENOMIC DNA]</scope>
    <source>
        <strain evidence="9 10">I1-1</strain>
    </source>
</reference>
<dbReference type="SMART" id="SM00448">
    <property type="entry name" value="REC"/>
    <property type="match status" value="1"/>
</dbReference>
<dbReference type="SUPFAM" id="SSF46894">
    <property type="entry name" value="C-terminal effector domain of the bipartite response regulators"/>
    <property type="match status" value="1"/>
</dbReference>
<dbReference type="GO" id="GO:0000976">
    <property type="term" value="F:transcription cis-regulatory region binding"/>
    <property type="evidence" value="ECO:0007669"/>
    <property type="project" value="TreeGrafter"/>
</dbReference>
<dbReference type="GO" id="GO:0005829">
    <property type="term" value="C:cytosol"/>
    <property type="evidence" value="ECO:0007669"/>
    <property type="project" value="TreeGrafter"/>
</dbReference>
<dbReference type="OrthoDB" id="8874570at2"/>
<evidence type="ECO:0000256" key="3">
    <source>
        <dbReference type="ARBA" id="ARBA00023015"/>
    </source>
</evidence>
<evidence type="ECO:0000256" key="6">
    <source>
        <dbReference type="PROSITE-ProRule" id="PRU00169"/>
    </source>
</evidence>
<evidence type="ECO:0000256" key="1">
    <source>
        <dbReference type="ARBA" id="ARBA00022553"/>
    </source>
</evidence>
<name>A0A554X3S9_9BURK</name>
<dbReference type="Gene3D" id="3.40.50.2300">
    <property type="match status" value="1"/>
</dbReference>
<dbReference type="PROSITE" id="PS50110">
    <property type="entry name" value="RESPONSE_REGULATORY"/>
    <property type="match status" value="1"/>
</dbReference>
<evidence type="ECO:0000256" key="4">
    <source>
        <dbReference type="ARBA" id="ARBA00023125"/>
    </source>
</evidence>
<evidence type="ECO:0000256" key="5">
    <source>
        <dbReference type="ARBA" id="ARBA00023163"/>
    </source>
</evidence>
<comment type="caution">
    <text evidence="9">The sequence shown here is derived from an EMBL/GenBank/DDBJ whole genome shotgun (WGS) entry which is preliminary data.</text>
</comment>
<accession>A0A554X3S9</accession>
<dbReference type="InterPro" id="IPR039420">
    <property type="entry name" value="WalR-like"/>
</dbReference>
<keyword evidence="4" id="KW-0238">DNA-binding</keyword>
<dbReference type="PANTHER" id="PTHR48111:SF1">
    <property type="entry name" value="TWO-COMPONENT RESPONSE REGULATOR ORR33"/>
    <property type="match status" value="1"/>
</dbReference>
<keyword evidence="10" id="KW-1185">Reference proteome</keyword>
<dbReference type="STRING" id="307486.GCA_000807215_01651"/>
<feature type="domain" description="HTH luxR-type" evidence="7">
    <location>
        <begin position="269"/>
        <end position="334"/>
    </location>
</feature>
<proteinExistence type="predicted"/>
<evidence type="ECO:0000256" key="2">
    <source>
        <dbReference type="ARBA" id="ARBA00023012"/>
    </source>
</evidence>
<keyword evidence="3" id="KW-0805">Transcription regulation</keyword>
<dbReference type="InterPro" id="IPR036388">
    <property type="entry name" value="WH-like_DNA-bd_sf"/>
</dbReference>
<dbReference type="InterPro" id="IPR001789">
    <property type="entry name" value="Sig_transdc_resp-reg_receiver"/>
</dbReference>
<gene>
    <name evidence="9" type="primary">czcR</name>
    <name evidence="9" type="ORF">Ttaiw_01899</name>
</gene>
<feature type="modified residue" description="4-aspartylphosphate" evidence="6">
    <location>
        <position position="69"/>
    </location>
</feature>
<dbReference type="Gene3D" id="1.10.10.10">
    <property type="entry name" value="Winged helix-like DNA-binding domain superfamily/Winged helix DNA-binding domain"/>
    <property type="match status" value="1"/>
</dbReference>
<dbReference type="CDD" id="cd19920">
    <property type="entry name" value="REC_PA4781-like"/>
    <property type="match status" value="1"/>
</dbReference>
<evidence type="ECO:0000259" key="7">
    <source>
        <dbReference type="PROSITE" id="PS50043"/>
    </source>
</evidence>
<keyword evidence="1 6" id="KW-0597">Phosphoprotein</keyword>
<organism evidence="9 10">
    <name type="scientific">Tepidimonas taiwanensis</name>
    <dbReference type="NCBI Taxonomy" id="307486"/>
    <lineage>
        <taxon>Bacteria</taxon>
        <taxon>Pseudomonadati</taxon>
        <taxon>Pseudomonadota</taxon>
        <taxon>Betaproteobacteria</taxon>
        <taxon>Burkholderiales</taxon>
        <taxon>Tepidimonas</taxon>
    </lineage>
</organism>
<evidence type="ECO:0000313" key="10">
    <source>
        <dbReference type="Proteomes" id="UP000317763"/>
    </source>
</evidence>
<dbReference type="PANTHER" id="PTHR48111">
    <property type="entry name" value="REGULATOR OF RPOS"/>
    <property type="match status" value="1"/>
</dbReference>
<dbReference type="Pfam" id="PF00072">
    <property type="entry name" value="Response_reg"/>
    <property type="match status" value="1"/>
</dbReference>
<dbReference type="PROSITE" id="PS50043">
    <property type="entry name" value="HTH_LUXR_2"/>
    <property type="match status" value="1"/>
</dbReference>
<dbReference type="InterPro" id="IPR016032">
    <property type="entry name" value="Sig_transdc_resp-reg_C-effctor"/>
</dbReference>
<sequence>MTAAEASEVIRGTGFSSGAVVLLVDDQPHSVSALHDVLDEAGFTVLVALDGGTALQRAREALPDAILLDAVMPGMDGFEVARRLQADPRTQGVPIIFMTGLNETEDVERAFAVGGVDYVTKPVRPREVLARLNAHRRLARQVRWGQRQDGLARQALDAFGLATLVLRGAEGKLLWQTPLARALLVQYAGGDGVHTPAPVRRWWQAGLSLAQRGEEPPPLVLRAGADQLVLRVHRRIGDLDDEQSATGTRDAGDWLIVLEERRESLAMARLAEAFGLTVREAEVLYWVAQGKINRDIGAIVGASPATVKKHLERILAKLGVETRTAAAAMALQRLRAP</sequence>
<evidence type="ECO:0000259" key="8">
    <source>
        <dbReference type="PROSITE" id="PS50110"/>
    </source>
</evidence>
<dbReference type="SUPFAM" id="SSF52172">
    <property type="entry name" value="CheY-like"/>
    <property type="match status" value="1"/>
</dbReference>
<dbReference type="Pfam" id="PF00196">
    <property type="entry name" value="GerE"/>
    <property type="match status" value="1"/>
</dbReference>
<dbReference type="AlphaFoldDB" id="A0A554X3S9"/>
<dbReference type="EMBL" id="VJOM01000022">
    <property type="protein sequence ID" value="TSE30504.1"/>
    <property type="molecule type" value="Genomic_DNA"/>
</dbReference>